<gene>
    <name evidence="2" type="ORF">PECUL_23A038361</name>
</gene>
<protein>
    <submittedName>
        <fullName evidence="2">Uncharacterized protein</fullName>
    </submittedName>
</protein>
<dbReference type="EMBL" id="OW240913">
    <property type="protein sequence ID" value="CAH2245940.1"/>
    <property type="molecule type" value="Genomic_DNA"/>
</dbReference>
<feature type="compositionally biased region" description="Basic and acidic residues" evidence="1">
    <location>
        <begin position="1"/>
        <end position="19"/>
    </location>
</feature>
<organism evidence="2 3">
    <name type="scientific">Pelobates cultripes</name>
    <name type="common">Western spadefoot toad</name>
    <dbReference type="NCBI Taxonomy" id="61616"/>
    <lineage>
        <taxon>Eukaryota</taxon>
        <taxon>Metazoa</taxon>
        <taxon>Chordata</taxon>
        <taxon>Craniata</taxon>
        <taxon>Vertebrata</taxon>
        <taxon>Euteleostomi</taxon>
        <taxon>Amphibia</taxon>
        <taxon>Batrachia</taxon>
        <taxon>Anura</taxon>
        <taxon>Pelobatoidea</taxon>
        <taxon>Pelobatidae</taxon>
        <taxon>Pelobates</taxon>
    </lineage>
</organism>
<keyword evidence="3" id="KW-1185">Reference proteome</keyword>
<dbReference type="Proteomes" id="UP001295444">
    <property type="component" value="Chromosome 02"/>
</dbReference>
<name>A0AAD1VQD8_PELCU</name>
<reference evidence="2" key="1">
    <citation type="submission" date="2022-03" db="EMBL/GenBank/DDBJ databases">
        <authorList>
            <person name="Alioto T."/>
            <person name="Alioto T."/>
            <person name="Gomez Garrido J."/>
        </authorList>
    </citation>
    <scope>NUCLEOTIDE SEQUENCE</scope>
</reference>
<dbReference type="AlphaFoldDB" id="A0AAD1VQD8"/>
<evidence type="ECO:0000313" key="3">
    <source>
        <dbReference type="Proteomes" id="UP001295444"/>
    </source>
</evidence>
<sequence length="96" mass="11850">IERRNSIWNEEERRRKNDRYPPMIQGNRLDETEEQPHTSKQESSLTFFWKDPATERLKQTRQITIWESPGKRQISATKERETEKEEERHREKRGKR</sequence>
<evidence type="ECO:0000256" key="1">
    <source>
        <dbReference type="SAM" id="MobiDB-lite"/>
    </source>
</evidence>
<feature type="region of interest" description="Disordered" evidence="1">
    <location>
        <begin position="1"/>
        <end position="51"/>
    </location>
</feature>
<feature type="non-terminal residue" evidence="2">
    <location>
        <position position="1"/>
    </location>
</feature>
<proteinExistence type="predicted"/>
<evidence type="ECO:0000313" key="2">
    <source>
        <dbReference type="EMBL" id="CAH2245940.1"/>
    </source>
</evidence>
<accession>A0AAD1VQD8</accession>
<feature type="region of interest" description="Disordered" evidence="1">
    <location>
        <begin position="64"/>
        <end position="96"/>
    </location>
</feature>
<feature type="compositionally biased region" description="Basic and acidic residues" evidence="1">
    <location>
        <begin position="28"/>
        <end position="40"/>
    </location>
</feature>
<feature type="compositionally biased region" description="Basic and acidic residues" evidence="1">
    <location>
        <begin position="77"/>
        <end position="89"/>
    </location>
</feature>